<feature type="non-terminal residue" evidence="1">
    <location>
        <position position="1"/>
    </location>
</feature>
<evidence type="ECO:0000313" key="1">
    <source>
        <dbReference type="EMBL" id="GAJ01105.1"/>
    </source>
</evidence>
<name>X1V7R9_9ZZZZ</name>
<reference evidence="1" key="1">
    <citation type="journal article" date="2014" name="Front. Microbiol.">
        <title>High frequency of phylogenetically diverse reductive dehalogenase-homologous genes in deep subseafloor sedimentary metagenomes.</title>
        <authorList>
            <person name="Kawai M."/>
            <person name="Futagami T."/>
            <person name="Toyoda A."/>
            <person name="Takaki Y."/>
            <person name="Nishi S."/>
            <person name="Hori S."/>
            <person name="Arai W."/>
            <person name="Tsubouchi T."/>
            <person name="Morono Y."/>
            <person name="Uchiyama I."/>
            <person name="Ito T."/>
            <person name="Fujiyama A."/>
            <person name="Inagaki F."/>
            <person name="Takami H."/>
        </authorList>
    </citation>
    <scope>NUCLEOTIDE SEQUENCE</scope>
    <source>
        <strain evidence="1">Expedition CK06-06</strain>
    </source>
</reference>
<protein>
    <submittedName>
        <fullName evidence="1">Uncharacterized protein</fullName>
    </submittedName>
</protein>
<proteinExistence type="predicted"/>
<gene>
    <name evidence="1" type="ORF">S12H4_33818</name>
</gene>
<comment type="caution">
    <text evidence="1">The sequence shown here is derived from an EMBL/GenBank/DDBJ whole genome shotgun (WGS) entry which is preliminary data.</text>
</comment>
<dbReference type="EMBL" id="BARW01019961">
    <property type="protein sequence ID" value="GAJ01105.1"/>
    <property type="molecule type" value="Genomic_DNA"/>
</dbReference>
<sequence>PADFPTYKAVDCNLHVNENDDNFFGKIVDCNLTVQRVLVGACLATAQSIRLKITIDSEDVSAALVGQVMIQHNENLISLFSFNLNDFQYSPLLMGDYEDKEVVITSYVNGQEVKLFTGLIDGTRSDAAGKYNLYVYGSGYGKKLLKRMTLISIQEAATALNLNF</sequence>
<accession>X1V7R9</accession>
<dbReference type="AlphaFoldDB" id="X1V7R9"/>
<organism evidence="1">
    <name type="scientific">marine sediment metagenome</name>
    <dbReference type="NCBI Taxonomy" id="412755"/>
    <lineage>
        <taxon>unclassified sequences</taxon>
        <taxon>metagenomes</taxon>
        <taxon>ecological metagenomes</taxon>
    </lineage>
</organism>